<dbReference type="Pfam" id="PF07714">
    <property type="entry name" value="PK_Tyr_Ser-Thr"/>
    <property type="match status" value="1"/>
</dbReference>
<evidence type="ECO:0000256" key="2">
    <source>
        <dbReference type="ARBA" id="ARBA00004479"/>
    </source>
</evidence>
<evidence type="ECO:0000313" key="24">
    <source>
        <dbReference type="EMBL" id="KAL3698429.1"/>
    </source>
</evidence>
<dbReference type="FunFam" id="1.10.510.10:FF:000388">
    <property type="entry name" value="Leucine-rich repeat receptor-like tyrosine-protein kinase PXC3"/>
    <property type="match status" value="1"/>
</dbReference>
<keyword evidence="7" id="KW-0433">Leucine-rich repeat</keyword>
<keyword evidence="13" id="KW-0418">Kinase</keyword>
<reference evidence="24 25" key="1">
    <citation type="submission" date="2024-09" db="EMBL/GenBank/DDBJ databases">
        <title>Chromosome-scale assembly of Riccia sorocarpa.</title>
        <authorList>
            <person name="Paukszto L."/>
        </authorList>
    </citation>
    <scope>NUCLEOTIDE SEQUENCE [LARGE SCALE GENOMIC DNA]</scope>
    <source>
        <strain evidence="24">LP-2024</strain>
        <tissue evidence="24">Aerial parts of the thallus</tissue>
    </source>
</reference>
<evidence type="ECO:0000256" key="4">
    <source>
        <dbReference type="ARBA" id="ARBA00012513"/>
    </source>
</evidence>
<dbReference type="FunFam" id="3.80.10.10:FF:000111">
    <property type="entry name" value="LRR receptor-like serine/threonine-protein kinase ERECTA"/>
    <property type="match status" value="1"/>
</dbReference>
<keyword evidence="17" id="KW-0675">Receptor</keyword>
<dbReference type="InterPro" id="IPR001611">
    <property type="entry name" value="Leu-rich_rpt"/>
</dbReference>
<evidence type="ECO:0000256" key="9">
    <source>
        <dbReference type="ARBA" id="ARBA00022692"/>
    </source>
</evidence>
<comment type="caution">
    <text evidence="24">The sequence shown here is derived from an EMBL/GenBank/DDBJ whole genome shotgun (WGS) entry which is preliminary data.</text>
</comment>
<evidence type="ECO:0000256" key="12">
    <source>
        <dbReference type="ARBA" id="ARBA00022741"/>
    </source>
</evidence>
<gene>
    <name evidence="24" type="ORF">R1sor_012505</name>
</gene>
<dbReference type="InterPro" id="IPR001245">
    <property type="entry name" value="Ser-Thr/Tyr_kinase_cat_dom"/>
</dbReference>
<evidence type="ECO:0000256" key="21">
    <source>
        <dbReference type="SAM" id="Phobius"/>
    </source>
</evidence>
<evidence type="ECO:0000256" key="20">
    <source>
        <dbReference type="ARBA" id="ARBA00048679"/>
    </source>
</evidence>
<dbReference type="SUPFAM" id="SSF52058">
    <property type="entry name" value="L domain-like"/>
    <property type="match status" value="1"/>
</dbReference>
<dbReference type="GO" id="GO:0005886">
    <property type="term" value="C:plasma membrane"/>
    <property type="evidence" value="ECO:0007669"/>
    <property type="project" value="UniProtKB-SubCell"/>
</dbReference>
<dbReference type="PANTHER" id="PTHR48005:SF84">
    <property type="entry name" value="NON-SPECIFIC SERINE_THREONINE PROTEIN KINASE"/>
    <property type="match status" value="1"/>
</dbReference>
<dbReference type="PRINTS" id="PR00019">
    <property type="entry name" value="LEURICHRPT"/>
</dbReference>
<evidence type="ECO:0000256" key="15">
    <source>
        <dbReference type="ARBA" id="ARBA00022989"/>
    </source>
</evidence>
<dbReference type="InterPro" id="IPR055414">
    <property type="entry name" value="LRR_R13L4/SHOC2-like"/>
</dbReference>
<evidence type="ECO:0000256" key="7">
    <source>
        <dbReference type="ARBA" id="ARBA00022614"/>
    </source>
</evidence>
<dbReference type="InterPro" id="IPR003591">
    <property type="entry name" value="Leu-rich_rpt_typical-subtyp"/>
</dbReference>
<dbReference type="EC" id="2.7.11.1" evidence="4"/>
<evidence type="ECO:0000256" key="13">
    <source>
        <dbReference type="ARBA" id="ARBA00022777"/>
    </source>
</evidence>
<organism evidence="24 25">
    <name type="scientific">Riccia sorocarpa</name>
    <dbReference type="NCBI Taxonomy" id="122646"/>
    <lineage>
        <taxon>Eukaryota</taxon>
        <taxon>Viridiplantae</taxon>
        <taxon>Streptophyta</taxon>
        <taxon>Embryophyta</taxon>
        <taxon>Marchantiophyta</taxon>
        <taxon>Marchantiopsida</taxon>
        <taxon>Marchantiidae</taxon>
        <taxon>Marchantiales</taxon>
        <taxon>Ricciaceae</taxon>
        <taxon>Riccia</taxon>
    </lineage>
</organism>
<evidence type="ECO:0000259" key="23">
    <source>
        <dbReference type="PROSITE" id="PS50011"/>
    </source>
</evidence>
<keyword evidence="5" id="KW-1003">Cell membrane</keyword>
<dbReference type="SMART" id="SM00220">
    <property type="entry name" value="S_TKc"/>
    <property type="match status" value="1"/>
</dbReference>
<proteinExistence type="inferred from homology"/>
<evidence type="ECO:0000256" key="10">
    <source>
        <dbReference type="ARBA" id="ARBA00022729"/>
    </source>
</evidence>
<protein>
    <recommendedName>
        <fullName evidence="4">non-specific serine/threonine protein kinase</fullName>
        <ecNumber evidence="4">2.7.11.1</ecNumber>
    </recommendedName>
</protein>
<dbReference type="GO" id="GO:0005524">
    <property type="term" value="F:ATP binding"/>
    <property type="evidence" value="ECO:0007669"/>
    <property type="project" value="UniProtKB-KW"/>
</dbReference>
<evidence type="ECO:0000256" key="6">
    <source>
        <dbReference type="ARBA" id="ARBA00022527"/>
    </source>
</evidence>
<dbReference type="Pfam" id="PF23598">
    <property type="entry name" value="LRR_14"/>
    <property type="match status" value="1"/>
</dbReference>
<comment type="catalytic activity">
    <reaction evidence="19">
        <text>L-threonyl-[protein] + ATP = O-phospho-L-threonyl-[protein] + ADP + H(+)</text>
        <dbReference type="Rhea" id="RHEA:46608"/>
        <dbReference type="Rhea" id="RHEA-COMP:11060"/>
        <dbReference type="Rhea" id="RHEA-COMP:11605"/>
        <dbReference type="ChEBI" id="CHEBI:15378"/>
        <dbReference type="ChEBI" id="CHEBI:30013"/>
        <dbReference type="ChEBI" id="CHEBI:30616"/>
        <dbReference type="ChEBI" id="CHEBI:61977"/>
        <dbReference type="ChEBI" id="CHEBI:456216"/>
        <dbReference type="EC" id="2.7.11.1"/>
    </reaction>
</comment>
<evidence type="ECO:0000313" key="25">
    <source>
        <dbReference type="Proteomes" id="UP001633002"/>
    </source>
</evidence>
<dbReference type="InterPro" id="IPR000719">
    <property type="entry name" value="Prot_kinase_dom"/>
</dbReference>
<dbReference type="SMART" id="SM00369">
    <property type="entry name" value="LRR_TYP"/>
    <property type="match status" value="7"/>
</dbReference>
<keyword evidence="12" id="KW-0547">Nucleotide-binding</keyword>
<evidence type="ECO:0000256" key="19">
    <source>
        <dbReference type="ARBA" id="ARBA00047899"/>
    </source>
</evidence>
<comment type="subcellular location">
    <subcellularLocation>
        <location evidence="1">Cell membrane</location>
        <topology evidence="1">Single-pass membrane protein</topology>
    </subcellularLocation>
    <subcellularLocation>
        <location evidence="2">Membrane</location>
        <topology evidence="2">Single-pass type I membrane protein</topology>
    </subcellularLocation>
</comment>
<feature type="signal peptide" evidence="22">
    <location>
        <begin position="1"/>
        <end position="24"/>
    </location>
</feature>
<name>A0ABD3I789_9MARC</name>
<feature type="transmembrane region" description="Helical" evidence="21">
    <location>
        <begin position="574"/>
        <end position="597"/>
    </location>
</feature>
<evidence type="ECO:0000256" key="18">
    <source>
        <dbReference type="ARBA" id="ARBA00023180"/>
    </source>
</evidence>
<evidence type="ECO:0000256" key="8">
    <source>
        <dbReference type="ARBA" id="ARBA00022679"/>
    </source>
</evidence>
<keyword evidence="16 21" id="KW-0472">Membrane</keyword>
<feature type="chain" id="PRO_5044817460" description="non-specific serine/threonine protein kinase" evidence="22">
    <location>
        <begin position="25"/>
        <end position="967"/>
    </location>
</feature>
<evidence type="ECO:0000256" key="16">
    <source>
        <dbReference type="ARBA" id="ARBA00023136"/>
    </source>
</evidence>
<dbReference type="Proteomes" id="UP001633002">
    <property type="component" value="Unassembled WGS sequence"/>
</dbReference>
<evidence type="ECO:0000256" key="11">
    <source>
        <dbReference type="ARBA" id="ARBA00022737"/>
    </source>
</evidence>
<evidence type="ECO:0000256" key="5">
    <source>
        <dbReference type="ARBA" id="ARBA00022475"/>
    </source>
</evidence>
<sequence length="967" mass="105451">MTETGRAWVLVVFVLQVVGISVNGQVLQGEFTALEEFLTAVWPNSTYNATVSPCVWRQESFNCTTNGQNTEITQNNLSMTLGELSNLTKLRTLDLSRNNFTGYPQSVGNLSRLSFLNLSSNDMNGAVVQDVVKLKQLKTLDLSHNKFSGNISDVFRDLQSLEYLDLSFNEFDGDVPISSLCKPQSIEFVNLSSNKFTGNISTQPSDQCNQLFRLDLSSNELVGAIPPQIFQFFPKLSVLGLQMNNFTGPLSVTAGAQGQSLTEINLESNSLGGPFPQALLQLPNLSVLKLGKNGFTGTFNSSIVFPATLQELDLHGNSLSGTVPPLSQIQSLRQLDLSSNAFTGDFPSSITLLLNLTRISLADNIFSSYLFPALDGLTNLEVLDLSGTNLTGTIPTSIVELNASLVFLNLSRNSLEGEIPSMEISRLKKLAILDLSSNNLGGNISIPNLAGELNETLNLLNLSRNNLGGEIPPLMGTLTKLFVLDLSHNQLEGNIPPTMADLTDLSQLDLSFNRLSGEIPQSNQWLTFPNSSFLNNSGLCSKINLTGIPSCLLRAPSPSAAALGSTSNSSKKNLGLIVGLVTGLSVLVIVLMGLLIWCRVTMAVKPLTKDEAPMTREIFSGPMFMRQEKDPAIWTKVLTKDPHAIPVVMFEKPLLKLTFADLLKATSNFSKELQVADGGYGPVYKGTLADGTQLAIKVLLEVKFTDARDAAARIEELANMKHPNLVTLVGYCLVGEDSLLIYDFMANGDLYRWLHELPDGNRNPEDWTGDTWESMDSSDVTLVPGENVLDWPARHKISLGAARALALLHHGCSPPIIHRDVKSSNILLDDDFEAHLVDCGLAGVAKPNTPVMGGTVGYVPPEYGQSWQATPRGDVYSFGVVLMELVTGRKPTGIYFRDSYGGNLVGWVRLMDKEKKSNKLLDRRVATKVDEDHMLEVLRIARLCTAESPTKRPTMQQVVGLLRDCQP</sequence>
<dbReference type="FunFam" id="3.30.200.20:FF:000466">
    <property type="entry name" value="Putative LRR receptor-like serine/threonine-protein kinase"/>
    <property type="match status" value="1"/>
</dbReference>
<evidence type="ECO:0000256" key="14">
    <source>
        <dbReference type="ARBA" id="ARBA00022840"/>
    </source>
</evidence>
<evidence type="ECO:0000256" key="1">
    <source>
        <dbReference type="ARBA" id="ARBA00004162"/>
    </source>
</evidence>
<keyword evidence="6" id="KW-0723">Serine/threonine-protein kinase</keyword>
<keyword evidence="15 21" id="KW-1133">Transmembrane helix</keyword>
<dbReference type="InterPro" id="IPR008271">
    <property type="entry name" value="Ser/Thr_kinase_AS"/>
</dbReference>
<dbReference type="Gene3D" id="3.80.10.10">
    <property type="entry name" value="Ribonuclease Inhibitor"/>
    <property type="match status" value="1"/>
</dbReference>
<dbReference type="SMART" id="SM00365">
    <property type="entry name" value="LRR_SD22"/>
    <property type="match status" value="6"/>
</dbReference>
<dbReference type="InterPro" id="IPR011009">
    <property type="entry name" value="Kinase-like_dom_sf"/>
</dbReference>
<keyword evidence="18" id="KW-0325">Glycoprotein</keyword>
<dbReference type="InterPro" id="IPR032675">
    <property type="entry name" value="LRR_dom_sf"/>
</dbReference>
<evidence type="ECO:0000256" key="22">
    <source>
        <dbReference type="SAM" id="SignalP"/>
    </source>
</evidence>
<keyword evidence="8" id="KW-0808">Transferase</keyword>
<dbReference type="PANTHER" id="PTHR48005">
    <property type="entry name" value="LEUCINE RICH REPEAT KINASE 2"/>
    <property type="match status" value="1"/>
</dbReference>
<evidence type="ECO:0000256" key="3">
    <source>
        <dbReference type="ARBA" id="ARBA00009592"/>
    </source>
</evidence>
<dbReference type="InterPro" id="IPR051420">
    <property type="entry name" value="Ser_Thr_Kinases_DiverseReg"/>
</dbReference>
<dbReference type="Gene3D" id="1.10.510.10">
    <property type="entry name" value="Transferase(Phosphotransferase) domain 1"/>
    <property type="match status" value="1"/>
</dbReference>
<keyword evidence="9 21" id="KW-0812">Transmembrane</keyword>
<dbReference type="GO" id="GO:0004674">
    <property type="term" value="F:protein serine/threonine kinase activity"/>
    <property type="evidence" value="ECO:0007669"/>
    <property type="project" value="UniProtKB-KW"/>
</dbReference>
<dbReference type="SUPFAM" id="SSF52047">
    <property type="entry name" value="RNI-like"/>
    <property type="match status" value="1"/>
</dbReference>
<dbReference type="SUPFAM" id="SSF56112">
    <property type="entry name" value="Protein kinase-like (PK-like)"/>
    <property type="match status" value="1"/>
</dbReference>
<accession>A0ABD3I789</accession>
<evidence type="ECO:0000256" key="17">
    <source>
        <dbReference type="ARBA" id="ARBA00023170"/>
    </source>
</evidence>
<dbReference type="AlphaFoldDB" id="A0ABD3I789"/>
<dbReference type="PROSITE" id="PS50011">
    <property type="entry name" value="PROTEIN_KINASE_DOM"/>
    <property type="match status" value="1"/>
</dbReference>
<comment type="catalytic activity">
    <reaction evidence="20">
        <text>L-seryl-[protein] + ATP = O-phospho-L-seryl-[protein] + ADP + H(+)</text>
        <dbReference type="Rhea" id="RHEA:17989"/>
        <dbReference type="Rhea" id="RHEA-COMP:9863"/>
        <dbReference type="Rhea" id="RHEA-COMP:11604"/>
        <dbReference type="ChEBI" id="CHEBI:15378"/>
        <dbReference type="ChEBI" id="CHEBI:29999"/>
        <dbReference type="ChEBI" id="CHEBI:30616"/>
        <dbReference type="ChEBI" id="CHEBI:83421"/>
        <dbReference type="ChEBI" id="CHEBI:456216"/>
        <dbReference type="EC" id="2.7.11.1"/>
    </reaction>
</comment>
<dbReference type="EMBL" id="JBJQOH010000002">
    <property type="protein sequence ID" value="KAL3698429.1"/>
    <property type="molecule type" value="Genomic_DNA"/>
</dbReference>
<dbReference type="PROSITE" id="PS00108">
    <property type="entry name" value="PROTEIN_KINASE_ST"/>
    <property type="match status" value="1"/>
</dbReference>
<keyword evidence="25" id="KW-1185">Reference proteome</keyword>
<keyword evidence="11" id="KW-0677">Repeat</keyword>
<dbReference type="Pfam" id="PF13855">
    <property type="entry name" value="LRR_8"/>
    <property type="match status" value="1"/>
</dbReference>
<comment type="similarity">
    <text evidence="3">Belongs to the RLP family.</text>
</comment>
<dbReference type="FunFam" id="3.80.10.10:FF:000383">
    <property type="entry name" value="Leucine-rich repeat receptor protein kinase EMS1"/>
    <property type="match status" value="1"/>
</dbReference>
<dbReference type="FunFam" id="3.80.10.10:FF:000095">
    <property type="entry name" value="LRR receptor-like serine/threonine-protein kinase GSO1"/>
    <property type="match status" value="1"/>
</dbReference>
<keyword evidence="10 22" id="KW-0732">Signal</keyword>
<feature type="domain" description="Protein kinase" evidence="23">
    <location>
        <begin position="669"/>
        <end position="967"/>
    </location>
</feature>
<keyword evidence="14" id="KW-0067">ATP-binding</keyword>
<dbReference type="Gene3D" id="3.30.200.20">
    <property type="entry name" value="Phosphorylase Kinase, domain 1"/>
    <property type="match status" value="1"/>
</dbReference>
<dbReference type="Pfam" id="PF00560">
    <property type="entry name" value="LRR_1"/>
    <property type="match status" value="4"/>
</dbReference>